<keyword evidence="2" id="KW-0812">Transmembrane</keyword>
<dbReference type="EMBL" id="SPKJ01000169">
    <property type="protein sequence ID" value="MYZ50426.1"/>
    <property type="molecule type" value="Genomic_DNA"/>
</dbReference>
<keyword evidence="2" id="KW-0472">Membrane</keyword>
<keyword evidence="2" id="KW-1133">Transmembrane helix</keyword>
<sequence>MPSVPPAGRGDAGPRGRSSRALLYAALVLVIAGAGAGAYLSGLLDPFLASAPPREERATLTPAEQPPQGTAKPAGSGEDVAALTPGAGVEPPPSARVSNVAQRIAWLQDYSGGDCFYATATNASEDTIDVEGFGTSAQPFDKLLESFEAAYQIEPNIGVRLINQSQCAVADFLKALAGSPEARPIMTLSSDVIRSGDAIQGSAERLNGRRSEVYLVDNEGVVYSLEPHLRRTEDSASFNIKLGLATPEPVPQLVLVLVSGGEIGSAKLSEPVLASAFFPRILEEIERRNIRAAAAAKYFKLGG</sequence>
<evidence type="ECO:0000313" key="3">
    <source>
        <dbReference type="EMBL" id="MYZ50426.1"/>
    </source>
</evidence>
<proteinExistence type="predicted"/>
<name>A0A964T8C9_9HYPH</name>
<evidence type="ECO:0000313" key="4">
    <source>
        <dbReference type="Proteomes" id="UP000773614"/>
    </source>
</evidence>
<accession>A0A964T8C9</accession>
<reference evidence="3" key="1">
    <citation type="submission" date="2019-03" db="EMBL/GenBank/DDBJ databases">
        <title>Afifella sp. nov., isolated from activated sludge.</title>
        <authorList>
            <person name="Li Q."/>
            <person name="Liu Y."/>
        </authorList>
    </citation>
    <scope>NUCLEOTIDE SEQUENCE</scope>
    <source>
        <strain evidence="3">L72</strain>
    </source>
</reference>
<gene>
    <name evidence="3" type="ORF">E4O86_22245</name>
</gene>
<evidence type="ECO:0000256" key="1">
    <source>
        <dbReference type="SAM" id="MobiDB-lite"/>
    </source>
</evidence>
<evidence type="ECO:0008006" key="5">
    <source>
        <dbReference type="Google" id="ProtNLM"/>
    </source>
</evidence>
<organism evidence="3 4">
    <name type="scientific">Propylenella binzhouense</name>
    <dbReference type="NCBI Taxonomy" id="2555902"/>
    <lineage>
        <taxon>Bacteria</taxon>
        <taxon>Pseudomonadati</taxon>
        <taxon>Pseudomonadota</taxon>
        <taxon>Alphaproteobacteria</taxon>
        <taxon>Hyphomicrobiales</taxon>
        <taxon>Propylenellaceae</taxon>
        <taxon>Propylenella</taxon>
    </lineage>
</organism>
<comment type="caution">
    <text evidence="3">The sequence shown here is derived from an EMBL/GenBank/DDBJ whole genome shotgun (WGS) entry which is preliminary data.</text>
</comment>
<dbReference type="AlphaFoldDB" id="A0A964T8C9"/>
<protein>
    <recommendedName>
        <fullName evidence="5">Serine/threonine protein kinase</fullName>
    </recommendedName>
</protein>
<dbReference type="Proteomes" id="UP000773614">
    <property type="component" value="Unassembled WGS sequence"/>
</dbReference>
<evidence type="ECO:0000256" key="2">
    <source>
        <dbReference type="SAM" id="Phobius"/>
    </source>
</evidence>
<feature type="transmembrane region" description="Helical" evidence="2">
    <location>
        <begin position="21"/>
        <end position="44"/>
    </location>
</feature>
<dbReference type="OrthoDB" id="9801841at2"/>
<keyword evidence="4" id="KW-1185">Reference proteome</keyword>
<feature type="region of interest" description="Disordered" evidence="1">
    <location>
        <begin position="54"/>
        <end position="95"/>
    </location>
</feature>